<keyword evidence="6" id="KW-0931">ER-Golgi transport</keyword>
<evidence type="ECO:0000256" key="3">
    <source>
        <dbReference type="ARBA" id="ARBA00008827"/>
    </source>
</evidence>
<keyword evidence="10" id="KW-0968">Cytoplasmic vesicle</keyword>
<proteinExistence type="inferred from homology"/>
<keyword evidence="7" id="KW-0653">Protein transport</keyword>
<comment type="similarity">
    <text evidence="3">Belongs to the COPE family.</text>
</comment>
<evidence type="ECO:0000256" key="8">
    <source>
        <dbReference type="ARBA" id="ARBA00023034"/>
    </source>
</evidence>
<dbReference type="AlphaFoldDB" id="A0A0D2KCF7"/>
<dbReference type="GeneID" id="25731992"/>
<keyword evidence="4" id="KW-0813">Transport</keyword>
<evidence type="ECO:0000313" key="13">
    <source>
        <dbReference type="Proteomes" id="UP000054498"/>
    </source>
</evidence>
<dbReference type="InterPro" id="IPR006822">
    <property type="entry name" value="Coatomer_esu"/>
</dbReference>
<dbReference type="GO" id="GO:0006891">
    <property type="term" value="P:intra-Golgi vesicle-mediated transport"/>
    <property type="evidence" value="ECO:0007669"/>
    <property type="project" value="TreeGrafter"/>
</dbReference>
<evidence type="ECO:0000256" key="11">
    <source>
        <dbReference type="ARBA" id="ARBA00025582"/>
    </source>
</evidence>
<comment type="function">
    <text evidence="11">The coatomer is a cytosolic protein complex that binds to dilysine motifs and reversibly associates with Golgi non-clathrin-coated vesicles, which further mediate biosynthetic protein transport from the ER, via the Golgi up to the trans Golgi network. The coatomer complex is required for budding from Golgi membranes, and is essential for the retrograde Golgi-to-ER transport of dilysine-tagged proteins.</text>
</comment>
<dbReference type="Proteomes" id="UP000054498">
    <property type="component" value="Unassembled WGS sequence"/>
</dbReference>
<keyword evidence="5" id="KW-0963">Cytoplasm</keyword>
<dbReference type="GO" id="GO:0006890">
    <property type="term" value="P:retrograde vesicle-mediated transport, Golgi to endoplasmic reticulum"/>
    <property type="evidence" value="ECO:0007669"/>
    <property type="project" value="InterPro"/>
</dbReference>
<evidence type="ECO:0000256" key="1">
    <source>
        <dbReference type="ARBA" id="ARBA00004255"/>
    </source>
</evidence>
<dbReference type="Gene3D" id="1.25.40.10">
    <property type="entry name" value="Tetratricopeptide repeat domain"/>
    <property type="match status" value="1"/>
</dbReference>
<dbReference type="EMBL" id="KK104699">
    <property type="protein sequence ID" value="KIY93533.1"/>
    <property type="molecule type" value="Genomic_DNA"/>
</dbReference>
<dbReference type="GO" id="GO:0015031">
    <property type="term" value="P:protein transport"/>
    <property type="evidence" value="ECO:0007669"/>
    <property type="project" value="UniProtKB-KW"/>
</dbReference>
<evidence type="ECO:0000256" key="7">
    <source>
        <dbReference type="ARBA" id="ARBA00022927"/>
    </source>
</evidence>
<dbReference type="GO" id="GO:0005198">
    <property type="term" value="F:structural molecule activity"/>
    <property type="evidence" value="ECO:0007669"/>
    <property type="project" value="InterPro"/>
</dbReference>
<organism evidence="12 13">
    <name type="scientific">Monoraphidium neglectum</name>
    <dbReference type="NCBI Taxonomy" id="145388"/>
    <lineage>
        <taxon>Eukaryota</taxon>
        <taxon>Viridiplantae</taxon>
        <taxon>Chlorophyta</taxon>
        <taxon>core chlorophytes</taxon>
        <taxon>Chlorophyceae</taxon>
        <taxon>CS clade</taxon>
        <taxon>Sphaeropleales</taxon>
        <taxon>Selenastraceae</taxon>
        <taxon>Monoraphidium</taxon>
    </lineage>
</organism>
<gene>
    <name evidence="12" type="ORF">MNEG_14430</name>
</gene>
<evidence type="ECO:0000313" key="12">
    <source>
        <dbReference type="EMBL" id="KIY93533.1"/>
    </source>
</evidence>
<dbReference type="OrthoDB" id="310217at2759"/>
<dbReference type="Pfam" id="PF04733">
    <property type="entry name" value="Coatomer_E"/>
    <property type="match status" value="1"/>
</dbReference>
<evidence type="ECO:0000256" key="2">
    <source>
        <dbReference type="ARBA" id="ARBA00004347"/>
    </source>
</evidence>
<evidence type="ECO:0000256" key="4">
    <source>
        <dbReference type="ARBA" id="ARBA00022448"/>
    </source>
</evidence>
<dbReference type="GO" id="GO:0000139">
    <property type="term" value="C:Golgi membrane"/>
    <property type="evidence" value="ECO:0007669"/>
    <property type="project" value="UniProtKB-SubCell"/>
</dbReference>
<evidence type="ECO:0000256" key="10">
    <source>
        <dbReference type="ARBA" id="ARBA00023329"/>
    </source>
</evidence>
<evidence type="ECO:0000256" key="9">
    <source>
        <dbReference type="ARBA" id="ARBA00023136"/>
    </source>
</evidence>
<reference evidence="12 13" key="1">
    <citation type="journal article" date="2013" name="BMC Genomics">
        <title>Reconstruction of the lipid metabolism for the microalga Monoraphidium neglectum from its genome sequence reveals characteristics suitable for biofuel production.</title>
        <authorList>
            <person name="Bogen C."/>
            <person name="Al-Dilaimi A."/>
            <person name="Albersmeier A."/>
            <person name="Wichmann J."/>
            <person name="Grundmann M."/>
            <person name="Rupp O."/>
            <person name="Lauersen K.J."/>
            <person name="Blifernez-Klassen O."/>
            <person name="Kalinowski J."/>
            <person name="Goesmann A."/>
            <person name="Mussgnug J.H."/>
            <person name="Kruse O."/>
        </authorList>
    </citation>
    <scope>NUCLEOTIDE SEQUENCE [LARGE SCALE GENOMIC DNA]</scope>
    <source>
        <strain evidence="12 13">SAG 48.87</strain>
    </source>
</reference>
<dbReference type="STRING" id="145388.A0A0D2KCF7"/>
<evidence type="ECO:0000256" key="5">
    <source>
        <dbReference type="ARBA" id="ARBA00022490"/>
    </source>
</evidence>
<comment type="subcellular location">
    <subcellularLocation>
        <location evidence="2">Cytoplasmic vesicle</location>
        <location evidence="2">COPI-coated vesicle membrane</location>
        <topology evidence="2">Peripheral membrane protein</topology>
        <orientation evidence="2">Cytoplasmic side</orientation>
    </subcellularLocation>
    <subcellularLocation>
        <location evidence="1">Golgi apparatus membrane</location>
        <topology evidence="1">Peripheral membrane protein</topology>
        <orientation evidence="1">Cytoplasmic side</orientation>
    </subcellularLocation>
</comment>
<name>A0A0D2KCF7_9CHLO</name>
<keyword evidence="9" id="KW-0472">Membrane</keyword>
<evidence type="ECO:0000256" key="6">
    <source>
        <dbReference type="ARBA" id="ARBA00022892"/>
    </source>
</evidence>
<keyword evidence="13" id="KW-1185">Reference proteome</keyword>
<dbReference type="PANTHER" id="PTHR10805">
    <property type="entry name" value="COATOMER SUBUNIT EPSILON"/>
    <property type="match status" value="1"/>
</dbReference>
<dbReference type="RefSeq" id="XP_013892553.1">
    <property type="nucleotide sequence ID" value="XM_014037099.1"/>
</dbReference>
<keyword evidence="8" id="KW-0333">Golgi apparatus</keyword>
<dbReference type="KEGG" id="mng:MNEG_14430"/>
<sequence>MHIRTLQMDRDVLFTVKNNFYIGAFNNAINEASDLAGLSEAEAADKDAFVYRSYIALGSHDLVISEIPDSAPMSALAIKLLAQYSGKRVPPEAAAAILSEWMDDSACNRNPYVRLVAGLIHASEGNEVEALKAANNGPLTLELMALCTQIYLQMNRVDKAEQQVK</sequence>
<dbReference type="GO" id="GO:0006888">
    <property type="term" value="P:endoplasmic reticulum to Golgi vesicle-mediated transport"/>
    <property type="evidence" value="ECO:0007669"/>
    <property type="project" value="TreeGrafter"/>
</dbReference>
<dbReference type="GO" id="GO:0030126">
    <property type="term" value="C:COPI vesicle coat"/>
    <property type="evidence" value="ECO:0007669"/>
    <property type="project" value="TreeGrafter"/>
</dbReference>
<protein>
    <submittedName>
        <fullName evidence="12">Coatomer subunit epsilon-1</fullName>
    </submittedName>
</protein>
<feature type="non-terminal residue" evidence="12">
    <location>
        <position position="165"/>
    </location>
</feature>
<accession>A0A0D2KCF7</accession>
<dbReference type="InterPro" id="IPR011990">
    <property type="entry name" value="TPR-like_helical_dom_sf"/>
</dbReference>
<dbReference type="PANTHER" id="PTHR10805:SF0">
    <property type="entry name" value="COATOMER SUBUNIT EPSILON"/>
    <property type="match status" value="1"/>
</dbReference>